<evidence type="ECO:0000313" key="3">
    <source>
        <dbReference type="Proteomes" id="UP000653565"/>
    </source>
</evidence>
<evidence type="ECO:0000313" key="2">
    <source>
        <dbReference type="EMBL" id="KAF4230675.1"/>
    </source>
</evidence>
<reference evidence="2" key="2">
    <citation type="submission" date="2020-04" db="EMBL/GenBank/DDBJ databases">
        <authorList>
            <person name="Santos R.A.C."/>
            <person name="Steenwyk J.L."/>
            <person name="Rivero-Menendez O."/>
            <person name="Mead M.E."/>
            <person name="Silva L.P."/>
            <person name="Bastos R.W."/>
            <person name="Alastruey-Izquierdo A."/>
            <person name="Goldman G.H."/>
            <person name="Rokas A."/>
        </authorList>
    </citation>
    <scope>NUCLEOTIDE SEQUENCE</scope>
    <source>
        <strain evidence="2">CNM-CM6805</strain>
    </source>
</reference>
<proteinExistence type="predicted"/>
<dbReference type="Proteomes" id="UP000653565">
    <property type="component" value="Unassembled WGS sequence"/>
</dbReference>
<comment type="caution">
    <text evidence="2">The sequence shown here is derived from an EMBL/GenBank/DDBJ whole genome shotgun (WGS) entry which is preliminary data.</text>
</comment>
<sequence>MNPILRSSLSSKALKSTTLPICRQRSLFPQPWRLYSQSSYGGGEQKPEGKAEAKTSKPTRDMEHPVLMVQLDSDCDAGPPPPDVSKGKGSSSPSPSSSSSGGGPSFQNQPPSDEETRRNNDGAEVYPHSTNRPSNNARPTISNGQSPNVDEEGNPRPDVPEEVRRHNDEVENRHDRAYNKLEDDGKVQKVSWKTGK</sequence>
<feature type="compositionally biased region" description="Basic and acidic residues" evidence="1">
    <location>
        <begin position="45"/>
        <end position="64"/>
    </location>
</feature>
<accession>A0A8H4M5L3</accession>
<feature type="compositionally biased region" description="Low complexity" evidence="1">
    <location>
        <begin position="87"/>
        <end position="99"/>
    </location>
</feature>
<dbReference type="AlphaFoldDB" id="A0A8H4M5L3"/>
<gene>
    <name evidence="2" type="ORF">CNMCM6805_000621</name>
</gene>
<feature type="region of interest" description="Disordered" evidence="1">
    <location>
        <begin position="32"/>
        <end position="196"/>
    </location>
</feature>
<keyword evidence="3" id="KW-1185">Reference proteome</keyword>
<organism evidence="2 3">
    <name type="scientific">Aspergillus fumigatiaffinis</name>
    <dbReference type="NCBI Taxonomy" id="340414"/>
    <lineage>
        <taxon>Eukaryota</taxon>
        <taxon>Fungi</taxon>
        <taxon>Dikarya</taxon>
        <taxon>Ascomycota</taxon>
        <taxon>Pezizomycotina</taxon>
        <taxon>Eurotiomycetes</taxon>
        <taxon>Eurotiomycetidae</taxon>
        <taxon>Eurotiales</taxon>
        <taxon>Aspergillaceae</taxon>
        <taxon>Aspergillus</taxon>
        <taxon>Aspergillus subgen. Fumigati</taxon>
    </lineage>
</organism>
<feature type="compositionally biased region" description="Basic and acidic residues" evidence="1">
    <location>
        <begin position="153"/>
        <end position="187"/>
    </location>
</feature>
<reference evidence="2" key="1">
    <citation type="journal article" date="2020" name="bioRxiv">
        <title>Genomic and phenotypic heterogeneity of clinical isolates of the human pathogens Aspergillus fumigatus, Aspergillus lentulus and Aspergillus fumigatiaffinis.</title>
        <authorList>
            <person name="dos Santos R.A.C."/>
            <person name="Steenwyk J.L."/>
            <person name="Rivero-Menendez O."/>
            <person name="Mead M.E."/>
            <person name="Silva L.P."/>
            <person name="Bastos R.W."/>
            <person name="Alastruey-Izquierdo A."/>
            <person name="Goldman G.H."/>
            <person name="Rokas A."/>
        </authorList>
    </citation>
    <scope>NUCLEOTIDE SEQUENCE</scope>
    <source>
        <strain evidence="2">CNM-CM6805</strain>
    </source>
</reference>
<evidence type="ECO:0000256" key="1">
    <source>
        <dbReference type="SAM" id="MobiDB-lite"/>
    </source>
</evidence>
<feature type="compositionally biased region" description="Polar residues" evidence="1">
    <location>
        <begin position="128"/>
        <end position="148"/>
    </location>
</feature>
<dbReference type="EMBL" id="JAAAPX010000113">
    <property type="protein sequence ID" value="KAF4230675.1"/>
    <property type="molecule type" value="Genomic_DNA"/>
</dbReference>
<protein>
    <submittedName>
        <fullName evidence="2">Uncharacterized protein</fullName>
    </submittedName>
</protein>
<dbReference type="OrthoDB" id="5334244at2759"/>
<name>A0A8H4M5L3_9EURO</name>